<evidence type="ECO:0008006" key="3">
    <source>
        <dbReference type="Google" id="ProtNLM"/>
    </source>
</evidence>
<gene>
    <name evidence="1" type="ORF">SAMN02194393_04029</name>
</gene>
<dbReference type="RefSeq" id="WP_079494121.1">
    <property type="nucleotide sequence ID" value="NZ_FUZT01000011.1"/>
</dbReference>
<evidence type="ECO:0000313" key="2">
    <source>
        <dbReference type="Proteomes" id="UP000190285"/>
    </source>
</evidence>
<dbReference type="OrthoDB" id="9773828at2"/>
<organism evidence="1 2">
    <name type="scientific">Maledivibacter halophilus</name>
    <dbReference type="NCBI Taxonomy" id="36842"/>
    <lineage>
        <taxon>Bacteria</taxon>
        <taxon>Bacillati</taxon>
        <taxon>Bacillota</taxon>
        <taxon>Clostridia</taxon>
        <taxon>Peptostreptococcales</taxon>
        <taxon>Caminicellaceae</taxon>
        <taxon>Maledivibacter</taxon>
    </lineage>
</organism>
<dbReference type="SUPFAM" id="SSF51430">
    <property type="entry name" value="NAD(P)-linked oxidoreductase"/>
    <property type="match status" value="1"/>
</dbReference>
<protein>
    <recommendedName>
        <fullName evidence="3">Aldo/keto reductase family protein</fullName>
    </recommendedName>
</protein>
<dbReference type="InterPro" id="IPR036812">
    <property type="entry name" value="NAD(P)_OxRdtase_dom_sf"/>
</dbReference>
<dbReference type="Proteomes" id="UP000190285">
    <property type="component" value="Unassembled WGS sequence"/>
</dbReference>
<sequence>MKYRKFGKENFETSLLGFGTMRFPTINGKNLEIYEEIKRLNFDCIDVYTLHNLTCCASK</sequence>
<proteinExistence type="predicted"/>
<keyword evidence="2" id="KW-1185">Reference proteome</keyword>
<name>A0A1T5M7H5_9FIRM</name>
<dbReference type="EMBL" id="FUZT01000011">
    <property type="protein sequence ID" value="SKC84190.1"/>
    <property type="molecule type" value="Genomic_DNA"/>
</dbReference>
<dbReference type="AlphaFoldDB" id="A0A1T5M7H5"/>
<evidence type="ECO:0000313" key="1">
    <source>
        <dbReference type="EMBL" id="SKC84190.1"/>
    </source>
</evidence>
<accession>A0A1T5M7H5</accession>
<reference evidence="1 2" key="1">
    <citation type="submission" date="2017-02" db="EMBL/GenBank/DDBJ databases">
        <authorList>
            <person name="Peterson S.W."/>
        </authorList>
    </citation>
    <scope>NUCLEOTIDE SEQUENCE [LARGE SCALE GENOMIC DNA]</scope>
    <source>
        <strain evidence="1 2">M1</strain>
    </source>
</reference>
<dbReference type="STRING" id="36842.SAMN02194393_04029"/>